<dbReference type="SUPFAM" id="SSF47005">
    <property type="entry name" value="Peripheral subunit-binding domain of 2-oxo acid dehydrogenase complex"/>
    <property type="match status" value="1"/>
</dbReference>
<dbReference type="Pfam" id="PF00198">
    <property type="entry name" value="2-oxoacid_dh"/>
    <property type="match status" value="1"/>
</dbReference>
<comment type="cofactor">
    <cofactor evidence="1 7">
        <name>(R)-lipoate</name>
        <dbReference type="ChEBI" id="CHEBI:83088"/>
    </cofactor>
</comment>
<dbReference type="PANTHER" id="PTHR43178">
    <property type="entry name" value="DIHYDROLIPOAMIDE ACETYLTRANSFERASE COMPONENT OF PYRUVATE DEHYDROGENASE COMPLEX"/>
    <property type="match status" value="1"/>
</dbReference>
<comment type="similarity">
    <text evidence="2 7">Belongs to the 2-oxoacid dehydrogenase family.</text>
</comment>
<evidence type="ECO:0000256" key="1">
    <source>
        <dbReference type="ARBA" id="ARBA00001938"/>
    </source>
</evidence>
<evidence type="ECO:0000256" key="3">
    <source>
        <dbReference type="ARBA" id="ARBA00011484"/>
    </source>
</evidence>
<dbReference type="PANTHER" id="PTHR43178:SF5">
    <property type="entry name" value="LIPOAMIDE ACYLTRANSFERASE COMPONENT OF BRANCHED-CHAIN ALPHA-KETO ACID DEHYDROGENASE COMPLEX, MITOCHONDRIAL"/>
    <property type="match status" value="1"/>
</dbReference>
<dbReference type="OrthoDB" id="9805770at2"/>
<feature type="region of interest" description="Disordered" evidence="8">
    <location>
        <begin position="87"/>
        <end position="106"/>
    </location>
</feature>
<keyword evidence="4 7" id="KW-0808">Transferase</keyword>
<dbReference type="InterPro" id="IPR000089">
    <property type="entry name" value="Biotin_lipoyl"/>
</dbReference>
<evidence type="ECO:0000259" key="10">
    <source>
        <dbReference type="PROSITE" id="PS51826"/>
    </source>
</evidence>
<feature type="domain" description="Peripheral subunit-binding (PSBD)" evidence="10">
    <location>
        <begin position="150"/>
        <end position="187"/>
    </location>
</feature>
<dbReference type="InterPro" id="IPR011053">
    <property type="entry name" value="Single_hybrid_motif"/>
</dbReference>
<evidence type="ECO:0000256" key="2">
    <source>
        <dbReference type="ARBA" id="ARBA00007317"/>
    </source>
</evidence>
<comment type="subunit">
    <text evidence="3">Forms a 24-polypeptide structural core with octahedral symmetry.</text>
</comment>
<dbReference type="SUPFAM" id="SSF51230">
    <property type="entry name" value="Single hybrid motif"/>
    <property type="match status" value="1"/>
</dbReference>
<dbReference type="Pfam" id="PF02817">
    <property type="entry name" value="E3_binding"/>
    <property type="match status" value="1"/>
</dbReference>
<name>A0A0K1ENN0_CHOCO</name>
<dbReference type="PATRIC" id="fig|52.7.peg.7327"/>
<dbReference type="Gene3D" id="4.10.320.10">
    <property type="entry name" value="E3-binding domain"/>
    <property type="match status" value="1"/>
</dbReference>
<dbReference type="InterPro" id="IPR023213">
    <property type="entry name" value="CAT-like_dom_sf"/>
</dbReference>
<dbReference type="InterPro" id="IPR004167">
    <property type="entry name" value="PSBD"/>
</dbReference>
<feature type="domain" description="Lipoyl-binding" evidence="9">
    <location>
        <begin position="3"/>
        <end position="78"/>
    </location>
</feature>
<proteinExistence type="inferred from homology"/>
<dbReference type="PROSITE" id="PS51826">
    <property type="entry name" value="PSBD"/>
    <property type="match status" value="1"/>
</dbReference>
<dbReference type="KEGG" id="ccro:CMC5_066700"/>
<dbReference type="Gene3D" id="2.40.50.100">
    <property type="match status" value="1"/>
</dbReference>
<dbReference type="FunFam" id="3.30.559.10:FF:000007">
    <property type="entry name" value="Dihydrolipoamide acetyltransferase component of pyruvate dehydrogenase complex"/>
    <property type="match status" value="1"/>
</dbReference>
<feature type="compositionally biased region" description="Low complexity" evidence="8">
    <location>
        <begin position="238"/>
        <end position="264"/>
    </location>
</feature>
<dbReference type="SUPFAM" id="SSF52777">
    <property type="entry name" value="CoA-dependent acyltransferases"/>
    <property type="match status" value="1"/>
</dbReference>
<evidence type="ECO:0000313" key="12">
    <source>
        <dbReference type="Proteomes" id="UP000067626"/>
    </source>
</evidence>
<keyword evidence="6 7" id="KW-0012">Acyltransferase</keyword>
<feature type="compositionally biased region" description="Low complexity" evidence="8">
    <location>
        <begin position="87"/>
        <end position="97"/>
    </location>
</feature>
<dbReference type="STRING" id="52.CMC5_066700"/>
<evidence type="ECO:0000313" key="11">
    <source>
        <dbReference type="EMBL" id="AKT42444.1"/>
    </source>
</evidence>
<dbReference type="GO" id="GO:0005737">
    <property type="term" value="C:cytoplasm"/>
    <property type="evidence" value="ECO:0007669"/>
    <property type="project" value="TreeGrafter"/>
</dbReference>
<dbReference type="Gene3D" id="3.30.559.10">
    <property type="entry name" value="Chloramphenicol acetyltransferase-like domain"/>
    <property type="match status" value="1"/>
</dbReference>
<feature type="region of interest" description="Disordered" evidence="8">
    <location>
        <begin position="222"/>
        <end position="278"/>
    </location>
</feature>
<evidence type="ECO:0000256" key="6">
    <source>
        <dbReference type="ARBA" id="ARBA00023315"/>
    </source>
</evidence>
<dbReference type="Proteomes" id="UP000067626">
    <property type="component" value="Chromosome"/>
</dbReference>
<dbReference type="InterPro" id="IPR050743">
    <property type="entry name" value="2-oxoacid_DH_E2_comp"/>
</dbReference>
<dbReference type="PROSITE" id="PS50968">
    <property type="entry name" value="BIOTINYL_LIPOYL"/>
    <property type="match status" value="1"/>
</dbReference>
<evidence type="ECO:0000256" key="5">
    <source>
        <dbReference type="ARBA" id="ARBA00022823"/>
    </source>
</evidence>
<keyword evidence="12" id="KW-1185">Reference proteome</keyword>
<dbReference type="EC" id="2.3.1.-" evidence="7"/>
<dbReference type="RefSeq" id="WP_050434074.1">
    <property type="nucleotide sequence ID" value="NZ_CP012159.1"/>
</dbReference>
<gene>
    <name evidence="11" type="ORF">CMC5_066700</name>
</gene>
<accession>A0A0K1ENN0</accession>
<dbReference type="PROSITE" id="PS00189">
    <property type="entry name" value="LIPOYL"/>
    <property type="match status" value="1"/>
</dbReference>
<dbReference type="InterPro" id="IPR036625">
    <property type="entry name" value="E3-bd_dom_sf"/>
</dbReference>
<feature type="region of interest" description="Disordered" evidence="8">
    <location>
        <begin position="166"/>
        <end position="195"/>
    </location>
</feature>
<dbReference type="CDD" id="cd06849">
    <property type="entry name" value="lipoyl_domain"/>
    <property type="match status" value="1"/>
</dbReference>
<dbReference type="InterPro" id="IPR003016">
    <property type="entry name" value="2-oxoA_DH_lipoyl-BS"/>
</dbReference>
<dbReference type="EMBL" id="CP012159">
    <property type="protein sequence ID" value="AKT42444.1"/>
    <property type="molecule type" value="Genomic_DNA"/>
</dbReference>
<dbReference type="Pfam" id="PF00364">
    <property type="entry name" value="Biotin_lipoyl"/>
    <property type="match status" value="1"/>
</dbReference>
<evidence type="ECO:0000256" key="4">
    <source>
        <dbReference type="ARBA" id="ARBA00022679"/>
    </source>
</evidence>
<evidence type="ECO:0000256" key="7">
    <source>
        <dbReference type="RuleBase" id="RU003423"/>
    </source>
</evidence>
<evidence type="ECO:0000256" key="8">
    <source>
        <dbReference type="SAM" id="MobiDB-lite"/>
    </source>
</evidence>
<organism evidence="11 12">
    <name type="scientific">Chondromyces crocatus</name>
    <dbReference type="NCBI Taxonomy" id="52"/>
    <lineage>
        <taxon>Bacteria</taxon>
        <taxon>Pseudomonadati</taxon>
        <taxon>Myxococcota</taxon>
        <taxon>Polyangia</taxon>
        <taxon>Polyangiales</taxon>
        <taxon>Polyangiaceae</taxon>
        <taxon>Chondromyces</taxon>
    </lineage>
</organism>
<dbReference type="InterPro" id="IPR001078">
    <property type="entry name" value="2-oxoacid_DH_actylTfrase"/>
</dbReference>
<sequence>MSRYEFKLPDIGEGVTEGEIVNWLVAPGDTVTEDQPMVEVMTDKATVTITSPKAGKILETRGKAGEIVPVHDVLVVFDLSGGGAAAAGGTAPQAAAAEEPKAEPKKELAATAVGDIKEDLPGMSLMTVAAPQAAAPAPSQAAAYFNEKPLATPATRKLARDLGVDLKQVPPTGSSGRVTSDDVRSFKSSGGAASGGVAQVPVAVAPGTAPAAVPPVATAVHPATPAGSAPPGTPGTPEPAVVAQPAATPAAAHAAPAAPQRTPTKIVSSASGGDEQDERIPLRGVRKRIFEQMGRSKQTAAHFTFVEECDVTALKELRTRLKPAAEKEGVKLTFLPFIAKAVVAALKKHPSLNSAFDETSQEIVVRKSIHLGIASATEAGLTVPVVRNADRKSILDIARDIGRLGEATKAGKVRPEDLGGSTFTITSLGQQGGLFATPILNFPEVGILGVHQMKQKPVVRDGQIVVGDVMLLSLSFDHRIIDGHVGAAFAYEIISYLEDPDKLFLGT</sequence>
<keyword evidence="5 7" id="KW-0450">Lipoyl</keyword>
<evidence type="ECO:0000259" key="9">
    <source>
        <dbReference type="PROSITE" id="PS50968"/>
    </source>
</evidence>
<protein>
    <recommendedName>
        <fullName evidence="7">Dihydrolipoamide acetyltransferase component of pyruvate dehydrogenase complex</fullName>
        <ecNumber evidence="7">2.3.1.-</ecNumber>
    </recommendedName>
</protein>
<reference evidence="11 12" key="1">
    <citation type="submission" date="2015-07" db="EMBL/GenBank/DDBJ databases">
        <title>Genome analysis of myxobacterium Chondromyces crocatus Cm c5 reveals a high potential for natural compound synthesis and the genetic basis for the loss of fruiting body formation.</title>
        <authorList>
            <person name="Zaburannyi N."/>
            <person name="Bunk B."/>
            <person name="Maier J."/>
            <person name="Overmann J."/>
            <person name="Mueller R."/>
        </authorList>
    </citation>
    <scope>NUCLEOTIDE SEQUENCE [LARGE SCALE GENOMIC DNA]</scope>
    <source>
        <strain evidence="11 12">Cm c5</strain>
    </source>
</reference>
<dbReference type="AlphaFoldDB" id="A0A0K1ENN0"/>
<dbReference type="GO" id="GO:0031405">
    <property type="term" value="F:lipoic acid binding"/>
    <property type="evidence" value="ECO:0007669"/>
    <property type="project" value="TreeGrafter"/>
</dbReference>
<dbReference type="GO" id="GO:0016407">
    <property type="term" value="F:acetyltransferase activity"/>
    <property type="evidence" value="ECO:0007669"/>
    <property type="project" value="TreeGrafter"/>
</dbReference>